<reference evidence="1 2" key="1">
    <citation type="submission" date="2018-10" db="EMBL/GenBank/DDBJ databases">
        <title>A collection Staphylococci species genome sequencing.</title>
        <authorList>
            <person name="Cole K."/>
        </authorList>
    </citation>
    <scope>NUCLEOTIDE SEQUENCE [LARGE SCALE GENOMIC DNA]</scope>
    <source>
        <strain evidence="2">NCTC 12218</strain>
    </source>
</reference>
<keyword evidence="1" id="KW-0489">Methyltransferase</keyword>
<dbReference type="PANTHER" id="PTHR43861:SF1">
    <property type="entry name" value="TRANS-ACONITATE 2-METHYLTRANSFERASE"/>
    <property type="match status" value="1"/>
</dbReference>
<keyword evidence="1" id="KW-0808">Transferase</keyword>
<evidence type="ECO:0000313" key="2">
    <source>
        <dbReference type="Proteomes" id="UP000274792"/>
    </source>
</evidence>
<evidence type="ECO:0000313" key="1">
    <source>
        <dbReference type="EMBL" id="RTX73512.1"/>
    </source>
</evidence>
<protein>
    <submittedName>
        <fullName evidence="1">Class I SAM-dependent methyltransferase</fullName>
    </submittedName>
</protein>
<dbReference type="AlphaFoldDB" id="A0AAJ4SIP1"/>
<dbReference type="EMBL" id="RXWV01000027">
    <property type="protein sequence ID" value="RTX73512.1"/>
    <property type="molecule type" value="Genomic_DNA"/>
</dbReference>
<dbReference type="SUPFAM" id="SSF53335">
    <property type="entry name" value="S-adenosyl-L-methionine-dependent methyltransferases"/>
    <property type="match status" value="1"/>
</dbReference>
<dbReference type="Proteomes" id="UP000274792">
    <property type="component" value="Unassembled WGS sequence"/>
</dbReference>
<dbReference type="GO" id="GO:0008168">
    <property type="term" value="F:methyltransferase activity"/>
    <property type="evidence" value="ECO:0007669"/>
    <property type="project" value="UniProtKB-KW"/>
</dbReference>
<comment type="caution">
    <text evidence="1">The sequence shown here is derived from an EMBL/GenBank/DDBJ whole genome shotgun (WGS) entry which is preliminary data.</text>
</comment>
<dbReference type="CDD" id="cd02440">
    <property type="entry name" value="AdoMet_MTases"/>
    <property type="match status" value="1"/>
</dbReference>
<dbReference type="PANTHER" id="PTHR43861">
    <property type="entry name" value="TRANS-ACONITATE 2-METHYLTRANSFERASE-RELATED"/>
    <property type="match status" value="1"/>
</dbReference>
<name>A0AAJ4SIP1_MAMSC</name>
<dbReference type="InterPro" id="IPR029063">
    <property type="entry name" value="SAM-dependent_MTases_sf"/>
</dbReference>
<dbReference type="RefSeq" id="WP_126477060.1">
    <property type="nucleotide sequence ID" value="NZ_JALGXM010000004.1"/>
</dbReference>
<sequence>MVKEYDVWWQKGQETDDDMANDHVDGWDRTIQLMDESDVRGKTILDFGCNQGGFLRRLYDTVPFEYGVGMDLAKLSLEKAKELKGDRPLEYVLTDKPQDTNRTYDTAISTSVLYLIEDIPQHARDLKAVLKPNGVYYATFSDLTNNPSQQFMEDVINKYGATPSQNHSLKHIVDSFVAEGFEVAVIKEPVPEVIDLTHYNDFYLSPNDYLQTLFHESFLVKATLKEGTK</sequence>
<accession>A0AAJ4SIP1</accession>
<dbReference type="GO" id="GO:0032259">
    <property type="term" value="P:methylation"/>
    <property type="evidence" value="ECO:0007669"/>
    <property type="project" value="UniProtKB-KW"/>
</dbReference>
<dbReference type="Gene3D" id="3.40.50.150">
    <property type="entry name" value="Vaccinia Virus protein VP39"/>
    <property type="match status" value="1"/>
</dbReference>
<dbReference type="Pfam" id="PF13489">
    <property type="entry name" value="Methyltransf_23"/>
    <property type="match status" value="1"/>
</dbReference>
<gene>
    <name evidence="1" type="ORF">CD117_05515</name>
</gene>
<proteinExistence type="predicted"/>
<organism evidence="1 2">
    <name type="scientific">Mammaliicoccus sciuri</name>
    <name type="common">Staphylococcus sciuri</name>
    <dbReference type="NCBI Taxonomy" id="1296"/>
    <lineage>
        <taxon>Bacteria</taxon>
        <taxon>Bacillati</taxon>
        <taxon>Bacillota</taxon>
        <taxon>Bacilli</taxon>
        <taxon>Bacillales</taxon>
        <taxon>Staphylococcaceae</taxon>
        <taxon>Mammaliicoccus</taxon>
    </lineage>
</organism>